<sequence length="452" mass="49026">MNETNPEQNEAGSQRRNRAITSAIATSLASKIGTVVLQFVSIPIAYRTLGEETFGLYATIAVSIGTVILFQIGIGPALTHGISRALTAKDDLLEKQYFSTSWFLLLILTLIGGLVAGLVLTFVPLTFFFGEHYAGLEPKLLPGLWLALGIVLLEIILSHTERAREGFLQVHINNTFGAAGNILGAITIAIGIHYFQTIEFLIIAIFGTRALARIANTIHLFLQRPDLAPKLQYFEKPLSREMLSDGFAFTVSQSLTGIIEINGCGLLVARFGGPVAVGQFQILMQLSGLMLGMIIMFTTPTWPAIVDAFTRRDFDWVKRVTKRLWLLVGGYCGAALIGLPLVGTFILPLIFGKEFQVTPALLFAFGLYFATSSWGHTNNALLIGVGLVKKAAVYSLAETSIILIPAAIGICFFGLSGLFVGMALAMIAITGWIFPLMLINRIRTESLTPAIV</sequence>
<dbReference type="Proteomes" id="UP000644507">
    <property type="component" value="Unassembled WGS sequence"/>
</dbReference>
<evidence type="ECO:0000256" key="3">
    <source>
        <dbReference type="ARBA" id="ARBA00022692"/>
    </source>
</evidence>
<feature type="transmembrane region" description="Helical" evidence="6">
    <location>
        <begin position="20"/>
        <end position="42"/>
    </location>
</feature>
<keyword evidence="3 6" id="KW-0812">Transmembrane</keyword>
<organism evidence="7 8">
    <name type="scientific">Roseibacillus persicicus</name>
    <dbReference type="NCBI Taxonomy" id="454148"/>
    <lineage>
        <taxon>Bacteria</taxon>
        <taxon>Pseudomonadati</taxon>
        <taxon>Verrucomicrobiota</taxon>
        <taxon>Verrucomicrobiia</taxon>
        <taxon>Verrucomicrobiales</taxon>
        <taxon>Verrucomicrobiaceae</taxon>
        <taxon>Roseibacillus</taxon>
    </lineage>
</organism>
<feature type="transmembrane region" description="Helical" evidence="6">
    <location>
        <begin position="178"/>
        <end position="195"/>
    </location>
</feature>
<keyword evidence="4 6" id="KW-1133">Transmembrane helix</keyword>
<feature type="transmembrane region" description="Helical" evidence="6">
    <location>
        <begin position="396"/>
        <end position="415"/>
    </location>
</feature>
<dbReference type="InterPro" id="IPR050833">
    <property type="entry name" value="Poly_Biosynth_Transport"/>
</dbReference>
<dbReference type="PANTHER" id="PTHR30250:SF26">
    <property type="entry name" value="PSMA PROTEIN"/>
    <property type="match status" value="1"/>
</dbReference>
<feature type="transmembrane region" description="Helical" evidence="6">
    <location>
        <begin position="324"/>
        <end position="351"/>
    </location>
</feature>
<proteinExistence type="predicted"/>
<feature type="transmembrane region" description="Helical" evidence="6">
    <location>
        <begin position="421"/>
        <end position="439"/>
    </location>
</feature>
<name>A0A918WG68_9BACT</name>
<protein>
    <submittedName>
        <fullName evidence="7">Flippase</fullName>
    </submittedName>
</protein>
<evidence type="ECO:0000256" key="5">
    <source>
        <dbReference type="ARBA" id="ARBA00023136"/>
    </source>
</evidence>
<evidence type="ECO:0000256" key="6">
    <source>
        <dbReference type="SAM" id="Phobius"/>
    </source>
</evidence>
<evidence type="ECO:0000256" key="1">
    <source>
        <dbReference type="ARBA" id="ARBA00004651"/>
    </source>
</evidence>
<evidence type="ECO:0000313" key="7">
    <source>
        <dbReference type="EMBL" id="GHC43659.1"/>
    </source>
</evidence>
<feature type="transmembrane region" description="Helical" evidence="6">
    <location>
        <begin position="140"/>
        <end position="157"/>
    </location>
</feature>
<dbReference type="EMBL" id="BMXI01000002">
    <property type="protein sequence ID" value="GHC43659.1"/>
    <property type="molecule type" value="Genomic_DNA"/>
</dbReference>
<keyword evidence="5 6" id="KW-0472">Membrane</keyword>
<evidence type="ECO:0000256" key="2">
    <source>
        <dbReference type="ARBA" id="ARBA00022475"/>
    </source>
</evidence>
<feature type="transmembrane region" description="Helical" evidence="6">
    <location>
        <begin position="54"/>
        <end position="74"/>
    </location>
</feature>
<reference evidence="7" key="2">
    <citation type="submission" date="2020-09" db="EMBL/GenBank/DDBJ databases">
        <authorList>
            <person name="Sun Q."/>
            <person name="Kim S."/>
        </authorList>
    </citation>
    <scope>NUCLEOTIDE SEQUENCE</scope>
    <source>
        <strain evidence="7">KCTC 12988</strain>
    </source>
</reference>
<feature type="transmembrane region" description="Helical" evidence="6">
    <location>
        <begin position="280"/>
        <end position="303"/>
    </location>
</feature>
<dbReference type="Pfam" id="PF01943">
    <property type="entry name" value="Polysacc_synt"/>
    <property type="match status" value="1"/>
</dbReference>
<dbReference type="GO" id="GO:0005886">
    <property type="term" value="C:plasma membrane"/>
    <property type="evidence" value="ECO:0007669"/>
    <property type="project" value="UniProtKB-SubCell"/>
</dbReference>
<accession>A0A918WG68</accession>
<keyword evidence="2" id="KW-1003">Cell membrane</keyword>
<comment type="subcellular location">
    <subcellularLocation>
        <location evidence="1">Cell membrane</location>
        <topology evidence="1">Multi-pass membrane protein</topology>
    </subcellularLocation>
</comment>
<dbReference type="PANTHER" id="PTHR30250">
    <property type="entry name" value="PST FAMILY PREDICTED COLANIC ACID TRANSPORTER"/>
    <property type="match status" value="1"/>
</dbReference>
<dbReference type="InterPro" id="IPR002797">
    <property type="entry name" value="Polysacc_synth"/>
</dbReference>
<dbReference type="RefSeq" id="WP_189567235.1">
    <property type="nucleotide sequence ID" value="NZ_BMXI01000002.1"/>
</dbReference>
<gene>
    <name evidence="7" type="ORF">GCM10007100_06040</name>
</gene>
<feature type="transmembrane region" description="Helical" evidence="6">
    <location>
        <begin position="357"/>
        <end position="375"/>
    </location>
</feature>
<comment type="caution">
    <text evidence="7">The sequence shown here is derived from an EMBL/GenBank/DDBJ whole genome shotgun (WGS) entry which is preliminary data.</text>
</comment>
<keyword evidence="8" id="KW-1185">Reference proteome</keyword>
<feature type="transmembrane region" description="Helical" evidence="6">
    <location>
        <begin position="102"/>
        <end position="128"/>
    </location>
</feature>
<evidence type="ECO:0000256" key="4">
    <source>
        <dbReference type="ARBA" id="ARBA00022989"/>
    </source>
</evidence>
<evidence type="ECO:0000313" key="8">
    <source>
        <dbReference type="Proteomes" id="UP000644507"/>
    </source>
</evidence>
<dbReference type="AlphaFoldDB" id="A0A918WG68"/>
<reference evidence="7" key="1">
    <citation type="journal article" date="2014" name="Int. J. Syst. Evol. Microbiol.">
        <title>Complete genome sequence of Corynebacterium casei LMG S-19264T (=DSM 44701T), isolated from a smear-ripened cheese.</title>
        <authorList>
            <consortium name="US DOE Joint Genome Institute (JGI-PGF)"/>
            <person name="Walter F."/>
            <person name="Albersmeier A."/>
            <person name="Kalinowski J."/>
            <person name="Ruckert C."/>
        </authorList>
    </citation>
    <scope>NUCLEOTIDE SEQUENCE</scope>
    <source>
        <strain evidence="7">KCTC 12988</strain>
    </source>
</reference>